<feature type="compositionally biased region" description="Low complexity" evidence="2">
    <location>
        <begin position="1"/>
        <end position="17"/>
    </location>
</feature>
<keyword evidence="1" id="KW-0175">Coiled coil</keyword>
<organism evidence="3 4">
    <name type="scientific">Rhizoctonia solani</name>
    <dbReference type="NCBI Taxonomy" id="456999"/>
    <lineage>
        <taxon>Eukaryota</taxon>
        <taxon>Fungi</taxon>
        <taxon>Dikarya</taxon>
        <taxon>Basidiomycota</taxon>
        <taxon>Agaricomycotina</taxon>
        <taxon>Agaricomycetes</taxon>
        <taxon>Cantharellales</taxon>
        <taxon>Ceratobasidiaceae</taxon>
        <taxon>Rhizoctonia</taxon>
    </lineage>
</organism>
<dbReference type="EMBL" id="CAJMWS010000236">
    <property type="protein sequence ID" value="CAE6384750.1"/>
    <property type="molecule type" value="Genomic_DNA"/>
</dbReference>
<proteinExistence type="predicted"/>
<gene>
    <name evidence="3" type="ORF">RDB_LOCUS38174</name>
</gene>
<feature type="region of interest" description="Disordered" evidence="2">
    <location>
        <begin position="1"/>
        <end position="21"/>
    </location>
</feature>
<dbReference type="AlphaFoldDB" id="A0A8H3A5U2"/>
<reference evidence="3" key="1">
    <citation type="submission" date="2021-01" db="EMBL/GenBank/DDBJ databases">
        <authorList>
            <person name="Kaushik A."/>
        </authorList>
    </citation>
    <scope>NUCLEOTIDE SEQUENCE</scope>
    <source>
        <strain evidence="3">AG1-1C</strain>
    </source>
</reference>
<accession>A0A8H3A5U2</accession>
<evidence type="ECO:0000256" key="1">
    <source>
        <dbReference type="SAM" id="Coils"/>
    </source>
</evidence>
<evidence type="ECO:0000313" key="4">
    <source>
        <dbReference type="Proteomes" id="UP000663846"/>
    </source>
</evidence>
<feature type="compositionally biased region" description="Polar residues" evidence="2">
    <location>
        <begin position="91"/>
        <end position="100"/>
    </location>
</feature>
<dbReference type="Proteomes" id="UP000663846">
    <property type="component" value="Unassembled WGS sequence"/>
</dbReference>
<feature type="region of interest" description="Disordered" evidence="2">
    <location>
        <begin position="85"/>
        <end position="122"/>
    </location>
</feature>
<protein>
    <submittedName>
        <fullName evidence="3">Uncharacterized protein</fullName>
    </submittedName>
</protein>
<evidence type="ECO:0000256" key="2">
    <source>
        <dbReference type="SAM" id="MobiDB-lite"/>
    </source>
</evidence>
<sequence>MATSSRPTSRNSNRDPSVGGLLLEDVLGPSLGDQGALLKSIQQLILGLTTQIANLSQQIKDWDQEFKDLQALVKETNQTVMQGVHTPETHPVQTDVQQTPRPLGPLDPRPTTLGAPLKVFAP</sequence>
<evidence type="ECO:0000313" key="3">
    <source>
        <dbReference type="EMBL" id="CAE6384750.1"/>
    </source>
</evidence>
<comment type="caution">
    <text evidence="3">The sequence shown here is derived from an EMBL/GenBank/DDBJ whole genome shotgun (WGS) entry which is preliminary data.</text>
</comment>
<feature type="coiled-coil region" evidence="1">
    <location>
        <begin position="38"/>
        <end position="79"/>
    </location>
</feature>
<name>A0A8H3A5U2_9AGAM</name>